<evidence type="ECO:0000313" key="2">
    <source>
        <dbReference type="EMBL" id="RDI48350.1"/>
    </source>
</evidence>
<dbReference type="Proteomes" id="UP000255355">
    <property type="component" value="Unassembled WGS sequence"/>
</dbReference>
<gene>
    <name evidence="2" type="ORF">DFR68_108182</name>
</gene>
<name>A0A370GYJ3_9NOCA</name>
<feature type="transmembrane region" description="Helical" evidence="1">
    <location>
        <begin position="62"/>
        <end position="82"/>
    </location>
</feature>
<evidence type="ECO:0000256" key="1">
    <source>
        <dbReference type="SAM" id="Phobius"/>
    </source>
</evidence>
<keyword evidence="1" id="KW-1133">Transmembrane helix</keyword>
<dbReference type="STRING" id="1210089.GCA_001613165_05462"/>
<sequence length="276" mass="27293">MGWLLALSSAVLYGISDFVGGIAARRIHFATTAVLGQAVGLGVAVPLALLNGTGMRVADLGWGALSGLGTAAGMAALFRGLGRGTMSTVVPISTLTGMGLPVLFGVLAEGQRPTAAASLGVVVSLPALWLVSRTPDGAPVAVRGALADGLAAGVGIAIQYLALAHASAASGLWPVAAGRVTAVCALVPLVLWAGAAWRVASGPAALAATSGATAALALAAYLEATHRQLAVVAVALSSLYPVIPVVLGITVLRERLTRGQWAGLLIAALAVALLAH</sequence>
<feature type="transmembrane region" description="Helical" evidence="1">
    <location>
        <begin position="203"/>
        <end position="222"/>
    </location>
</feature>
<dbReference type="SUPFAM" id="SSF103481">
    <property type="entry name" value="Multidrug resistance efflux transporter EmrE"/>
    <property type="match status" value="2"/>
</dbReference>
<dbReference type="EMBL" id="QQAZ01000008">
    <property type="protein sequence ID" value="RDI48350.1"/>
    <property type="molecule type" value="Genomic_DNA"/>
</dbReference>
<proteinExistence type="predicted"/>
<feature type="transmembrane region" description="Helical" evidence="1">
    <location>
        <begin position="176"/>
        <end position="197"/>
    </location>
</feature>
<dbReference type="InterPro" id="IPR037185">
    <property type="entry name" value="EmrE-like"/>
</dbReference>
<dbReference type="OrthoDB" id="68076at2"/>
<organism evidence="2 3">
    <name type="scientific">Nocardia mexicana</name>
    <dbReference type="NCBI Taxonomy" id="279262"/>
    <lineage>
        <taxon>Bacteria</taxon>
        <taxon>Bacillati</taxon>
        <taxon>Actinomycetota</taxon>
        <taxon>Actinomycetes</taxon>
        <taxon>Mycobacteriales</taxon>
        <taxon>Nocardiaceae</taxon>
        <taxon>Nocardia</taxon>
    </lineage>
</organism>
<dbReference type="AlphaFoldDB" id="A0A370GYJ3"/>
<feature type="transmembrane region" description="Helical" evidence="1">
    <location>
        <begin position="115"/>
        <end position="132"/>
    </location>
</feature>
<keyword evidence="1" id="KW-0472">Membrane</keyword>
<feature type="transmembrane region" description="Helical" evidence="1">
    <location>
        <begin position="229"/>
        <end position="252"/>
    </location>
</feature>
<feature type="transmembrane region" description="Helical" evidence="1">
    <location>
        <begin position="258"/>
        <end position="275"/>
    </location>
</feature>
<keyword evidence="3" id="KW-1185">Reference proteome</keyword>
<keyword evidence="1" id="KW-0812">Transmembrane</keyword>
<feature type="transmembrane region" description="Helical" evidence="1">
    <location>
        <begin position="26"/>
        <end position="50"/>
    </location>
</feature>
<reference evidence="2 3" key="1">
    <citation type="submission" date="2018-07" db="EMBL/GenBank/DDBJ databases">
        <title>Genomic Encyclopedia of Type Strains, Phase IV (KMG-IV): sequencing the most valuable type-strain genomes for metagenomic binning, comparative biology and taxonomic classification.</title>
        <authorList>
            <person name="Goeker M."/>
        </authorList>
    </citation>
    <scope>NUCLEOTIDE SEQUENCE [LARGE SCALE GENOMIC DNA]</scope>
    <source>
        <strain evidence="2 3">DSM 44952</strain>
    </source>
</reference>
<dbReference type="RefSeq" id="WP_068025585.1">
    <property type="nucleotide sequence ID" value="NZ_QQAZ01000008.1"/>
</dbReference>
<comment type="caution">
    <text evidence="2">The sequence shown here is derived from an EMBL/GenBank/DDBJ whole genome shotgun (WGS) entry which is preliminary data.</text>
</comment>
<feature type="transmembrane region" description="Helical" evidence="1">
    <location>
        <begin position="144"/>
        <end position="164"/>
    </location>
</feature>
<accession>A0A370GYJ3</accession>
<protein>
    <submittedName>
        <fullName evidence="2">Putative membrane protein</fullName>
    </submittedName>
</protein>
<evidence type="ECO:0000313" key="3">
    <source>
        <dbReference type="Proteomes" id="UP000255355"/>
    </source>
</evidence>
<feature type="transmembrane region" description="Helical" evidence="1">
    <location>
        <begin position="88"/>
        <end position="108"/>
    </location>
</feature>